<dbReference type="SUPFAM" id="SSF53448">
    <property type="entry name" value="Nucleotide-diphospho-sugar transferases"/>
    <property type="match status" value="1"/>
</dbReference>
<evidence type="ECO:0000313" key="9">
    <source>
        <dbReference type="EMBL" id="BDY12880.1"/>
    </source>
</evidence>
<dbReference type="Pfam" id="PF12804">
    <property type="entry name" value="NTP_transf_3"/>
    <property type="match status" value="1"/>
</dbReference>
<gene>
    <name evidence="10" type="primary">mobA_2</name>
    <name evidence="9" type="synonym">mobA_1</name>
    <name evidence="9" type="ORF">HCR_11920</name>
    <name evidence="10" type="ORF">HCR_13090</name>
</gene>
<protein>
    <submittedName>
        <fullName evidence="10">Molybdenum cofactor guanylyltransferase</fullName>
    </submittedName>
</protein>
<name>A0ABM8FKZ7_9BACT</name>
<keyword evidence="3" id="KW-0479">Metal-binding</keyword>
<proteinExistence type="predicted"/>
<evidence type="ECO:0000256" key="2">
    <source>
        <dbReference type="ARBA" id="ARBA00022679"/>
    </source>
</evidence>
<keyword evidence="4" id="KW-0547">Nucleotide-binding</keyword>
<keyword evidence="11" id="KW-1185">Reference proteome</keyword>
<dbReference type="PANTHER" id="PTHR19136:SF81">
    <property type="entry name" value="MOLYBDENUM COFACTOR GUANYLYLTRANSFERASE"/>
    <property type="match status" value="1"/>
</dbReference>
<dbReference type="InterPro" id="IPR029044">
    <property type="entry name" value="Nucleotide-diphossugar_trans"/>
</dbReference>
<evidence type="ECO:0000256" key="5">
    <source>
        <dbReference type="ARBA" id="ARBA00022842"/>
    </source>
</evidence>
<feature type="domain" description="MobA-like NTP transferase" evidence="8">
    <location>
        <begin position="1"/>
        <end position="134"/>
    </location>
</feature>
<dbReference type="CDD" id="cd02503">
    <property type="entry name" value="MobA"/>
    <property type="match status" value="1"/>
</dbReference>
<reference evidence="10 11" key="1">
    <citation type="submission" date="2023-03" db="EMBL/GenBank/DDBJ databases">
        <title>Description of Hydrogenimonas sp. ISO32.</title>
        <authorList>
            <person name="Mino S."/>
            <person name="Fukazawa S."/>
            <person name="Sawabe T."/>
        </authorList>
    </citation>
    <scope>NUCLEOTIDE SEQUENCE [LARGE SCALE GENOMIC DNA]</scope>
    <source>
        <strain evidence="10 11">ISO32</strain>
    </source>
</reference>
<evidence type="ECO:0000256" key="3">
    <source>
        <dbReference type="ARBA" id="ARBA00022723"/>
    </source>
</evidence>
<accession>A0ABM8FKZ7</accession>
<keyword evidence="5" id="KW-0460">Magnesium</keyword>
<keyword evidence="6" id="KW-0342">GTP-binding</keyword>
<sequence length="175" mass="20014">MGEDKALLPFGGYATLAEYQYRRVSPLFKHTCISTKTDKFPFKATLVFDSKMRQTHAPTSGLIAVFKTLEEDAFFALGVDTPFVDESVIKKLVEAYEKEEADAIIAKSPNGIHPMCGIYTRKMLPRLEEMVANNQHRLGYLLKLSNTLFVNFQTDEPFFNLNYPEEYRTALKKSR</sequence>
<dbReference type="InterPro" id="IPR025877">
    <property type="entry name" value="MobA-like_NTP_Trfase"/>
</dbReference>
<evidence type="ECO:0000256" key="4">
    <source>
        <dbReference type="ARBA" id="ARBA00022741"/>
    </source>
</evidence>
<keyword evidence="1" id="KW-0963">Cytoplasm</keyword>
<evidence type="ECO:0000256" key="6">
    <source>
        <dbReference type="ARBA" id="ARBA00023134"/>
    </source>
</evidence>
<evidence type="ECO:0000313" key="10">
    <source>
        <dbReference type="EMBL" id="BDY12997.1"/>
    </source>
</evidence>
<keyword evidence="10" id="KW-0548">Nucleotidyltransferase</keyword>
<dbReference type="EMBL" id="AP027370">
    <property type="protein sequence ID" value="BDY12997.1"/>
    <property type="molecule type" value="Genomic_DNA"/>
</dbReference>
<dbReference type="PANTHER" id="PTHR19136">
    <property type="entry name" value="MOLYBDENUM COFACTOR GUANYLYLTRANSFERASE"/>
    <property type="match status" value="1"/>
</dbReference>
<dbReference type="Gene3D" id="3.90.550.10">
    <property type="entry name" value="Spore Coat Polysaccharide Biosynthesis Protein SpsA, Chain A"/>
    <property type="match status" value="1"/>
</dbReference>
<evidence type="ECO:0000313" key="11">
    <source>
        <dbReference type="Proteomes" id="UP001321445"/>
    </source>
</evidence>
<dbReference type="Proteomes" id="UP001321445">
    <property type="component" value="Chromosome"/>
</dbReference>
<dbReference type="EMBL" id="AP027370">
    <property type="protein sequence ID" value="BDY12880.1"/>
    <property type="molecule type" value="Genomic_DNA"/>
</dbReference>
<dbReference type="NCBIfam" id="NF001837">
    <property type="entry name" value="PRK00560.1"/>
    <property type="match status" value="1"/>
</dbReference>
<dbReference type="GO" id="GO:0016779">
    <property type="term" value="F:nucleotidyltransferase activity"/>
    <property type="evidence" value="ECO:0007669"/>
    <property type="project" value="UniProtKB-KW"/>
</dbReference>
<evidence type="ECO:0000256" key="7">
    <source>
        <dbReference type="ARBA" id="ARBA00023150"/>
    </source>
</evidence>
<evidence type="ECO:0000259" key="8">
    <source>
        <dbReference type="Pfam" id="PF12804"/>
    </source>
</evidence>
<keyword evidence="2" id="KW-0808">Transferase</keyword>
<dbReference type="InterPro" id="IPR013482">
    <property type="entry name" value="Molybde_CF_guanTrfase"/>
</dbReference>
<evidence type="ECO:0000256" key="1">
    <source>
        <dbReference type="ARBA" id="ARBA00022490"/>
    </source>
</evidence>
<organism evidence="10 11">
    <name type="scientific">Hydrogenimonas cancrithermarum</name>
    <dbReference type="NCBI Taxonomy" id="2993563"/>
    <lineage>
        <taxon>Bacteria</taxon>
        <taxon>Pseudomonadati</taxon>
        <taxon>Campylobacterota</taxon>
        <taxon>Epsilonproteobacteria</taxon>
        <taxon>Campylobacterales</taxon>
        <taxon>Hydrogenimonadaceae</taxon>
        <taxon>Hydrogenimonas</taxon>
    </lineage>
</organism>
<keyword evidence="7" id="KW-0501">Molybdenum cofactor biosynthesis</keyword>